<dbReference type="RefSeq" id="XP_018843476.1">
    <property type="nucleotide sequence ID" value="XM_018987931.2"/>
</dbReference>
<proteinExistence type="predicted"/>
<dbReference type="Gramene" id="Jr10_15820_p1">
    <property type="protein sequence ID" value="cds.Jr10_15820_p1"/>
    <property type="gene ID" value="Jr10_15820"/>
</dbReference>
<protein>
    <submittedName>
        <fullName evidence="2">Uncharacterized protein LOC109008006</fullName>
    </submittedName>
</protein>
<dbReference type="Pfam" id="PF00012">
    <property type="entry name" value="HSP70"/>
    <property type="match status" value="1"/>
</dbReference>
<evidence type="ECO:0000313" key="2">
    <source>
        <dbReference type="RefSeq" id="XP_018843476.1"/>
    </source>
</evidence>
<dbReference type="Gene3D" id="3.30.420.40">
    <property type="match status" value="1"/>
</dbReference>
<dbReference type="STRING" id="51240.A0A2I4GHW4"/>
<dbReference type="AlphaFoldDB" id="A0A2I4GHW4"/>
<reference evidence="2" key="1">
    <citation type="submission" date="2025-08" db="UniProtKB">
        <authorList>
            <consortium name="RefSeq"/>
        </authorList>
    </citation>
    <scope>IDENTIFICATION</scope>
    <source>
        <tissue evidence="2">Leaves</tissue>
    </source>
</reference>
<dbReference type="OrthoDB" id="1719146at2759"/>
<dbReference type="GO" id="GO:0005524">
    <property type="term" value="F:ATP binding"/>
    <property type="evidence" value="ECO:0007669"/>
    <property type="project" value="InterPro"/>
</dbReference>
<organism evidence="1 2">
    <name type="scientific">Juglans regia</name>
    <name type="common">English walnut</name>
    <dbReference type="NCBI Taxonomy" id="51240"/>
    <lineage>
        <taxon>Eukaryota</taxon>
        <taxon>Viridiplantae</taxon>
        <taxon>Streptophyta</taxon>
        <taxon>Embryophyta</taxon>
        <taxon>Tracheophyta</taxon>
        <taxon>Spermatophyta</taxon>
        <taxon>Magnoliopsida</taxon>
        <taxon>eudicotyledons</taxon>
        <taxon>Gunneridae</taxon>
        <taxon>Pentapetalae</taxon>
        <taxon>rosids</taxon>
        <taxon>fabids</taxon>
        <taxon>Fagales</taxon>
        <taxon>Juglandaceae</taxon>
        <taxon>Juglans</taxon>
    </lineage>
</organism>
<gene>
    <name evidence="2" type="primary">LOC109008006</name>
</gene>
<name>A0A2I4GHW4_JUGRE</name>
<dbReference type="Proteomes" id="UP000235220">
    <property type="component" value="Chromosome 10"/>
</dbReference>
<dbReference type="GO" id="GO:0140662">
    <property type="term" value="F:ATP-dependent protein folding chaperone"/>
    <property type="evidence" value="ECO:0007669"/>
    <property type="project" value="InterPro"/>
</dbReference>
<accession>A0A2I4GHW4</accession>
<sequence>MEMVEMEEILSSLLKIKQLVEQSQPRHEVILQTFRGVRNNFEDFRNNFNKDLTDLKHQVCAMQEEEHTEGDLDSIPLSSVFKNPVLFLQPLDLPFHLSFPSSINARSDVDLVEKEYFINNGAKNQITMKPINTVFKVRSLIGHRFSDASVQSDITLWPFMPIVFVICRREAHASLRLVWHPPWKFIQNLWGLLTPPMAEEYTLSLDSYFLHQDYNKRNPKSCLVMVAPAMVMDLEPSSEPLSSFFSTRSKRLSISTD</sequence>
<dbReference type="KEGG" id="jre:109008006"/>
<dbReference type="InterPro" id="IPR013126">
    <property type="entry name" value="Hsp_70_fam"/>
</dbReference>
<evidence type="ECO:0000313" key="1">
    <source>
        <dbReference type="Proteomes" id="UP000235220"/>
    </source>
</evidence>
<dbReference type="GeneID" id="109008006"/>
<keyword evidence="1" id="KW-1185">Reference proteome</keyword>